<evidence type="ECO:0000256" key="1">
    <source>
        <dbReference type="ARBA" id="ARBA00007992"/>
    </source>
</evidence>
<name>A0ABQ7K5V5_9FUNG</name>
<dbReference type="InterPro" id="IPR002938">
    <property type="entry name" value="FAD-bd"/>
</dbReference>
<keyword evidence="8" id="KW-1185">Reference proteome</keyword>
<comment type="similarity">
    <text evidence="1">Belongs to the paxM FAD-dependent monooxygenase family.</text>
</comment>
<feature type="domain" description="FAD-binding" evidence="6">
    <location>
        <begin position="6"/>
        <end position="173"/>
    </location>
</feature>
<evidence type="ECO:0000313" key="7">
    <source>
        <dbReference type="EMBL" id="KAG0291490.1"/>
    </source>
</evidence>
<feature type="region of interest" description="Disordered" evidence="5">
    <location>
        <begin position="451"/>
        <end position="498"/>
    </location>
</feature>
<dbReference type="Gene3D" id="3.50.50.60">
    <property type="entry name" value="FAD/NAD(P)-binding domain"/>
    <property type="match status" value="1"/>
</dbReference>
<dbReference type="InterPro" id="IPR036188">
    <property type="entry name" value="FAD/NAD-bd_sf"/>
</dbReference>
<dbReference type="PANTHER" id="PTHR47356:SF2">
    <property type="entry name" value="FAD-BINDING DOMAIN-CONTAINING PROTEIN-RELATED"/>
    <property type="match status" value="1"/>
</dbReference>
<protein>
    <recommendedName>
        <fullName evidence="6">FAD-binding domain-containing protein</fullName>
    </recommendedName>
</protein>
<proteinExistence type="inferred from homology"/>
<evidence type="ECO:0000256" key="3">
    <source>
        <dbReference type="ARBA" id="ARBA00022827"/>
    </source>
</evidence>
<dbReference type="Pfam" id="PF01494">
    <property type="entry name" value="FAD_binding_3"/>
    <property type="match status" value="2"/>
</dbReference>
<accession>A0ABQ7K5V5</accession>
<organism evidence="7 8">
    <name type="scientific">Linnemannia gamsii</name>
    <dbReference type="NCBI Taxonomy" id="64522"/>
    <lineage>
        <taxon>Eukaryota</taxon>
        <taxon>Fungi</taxon>
        <taxon>Fungi incertae sedis</taxon>
        <taxon>Mucoromycota</taxon>
        <taxon>Mortierellomycotina</taxon>
        <taxon>Mortierellomycetes</taxon>
        <taxon>Mortierellales</taxon>
        <taxon>Mortierellaceae</taxon>
        <taxon>Linnemannia</taxon>
    </lineage>
</organism>
<dbReference type="PRINTS" id="PR00420">
    <property type="entry name" value="RNGMNOXGNASE"/>
</dbReference>
<sequence>MGKAPKVMIVGAGLGGLTLAILLERMGDVEYEIFERSTSLKPYGAGMIIAVFEQLGLLDEITRVSFPRKSMDIYKEDLTLISSMLQGELKENIGYDSLLFSRPHLHRLLLSKIPPEKIRYGKKVLSVGQSEYGVLLRCSDKSVYEGDILVGADGAYSAVRQSMYERLLKEKKLPKIDTQSLNVGYTCMVGTTTPQDPEVYSVLKDDFSHFAVVIADGKPHSWTIITVPGNRIAWGVVIQLSPEEKDAAFRNSEWGPESLGVTIAQVEHHKIPYGGTLGDLINATPRELVSKVYLEEKLFETWNHNRICLIGDACHKMLPSAGQGAINAMQDAVVLANCIYEMRSSSHDDIKAALKDYKKQRYVHAKQQVENSNAAGKLLYGQNRFEKFMRKAVLAWLPKSFEKSNLTKAGSYRPQASFVPQAPIRGTVPLLPQKPSKRYQEELKRHQQELKAINKESKAKEVENEKGEKQVEKKKEKEEEEEEEEEVQVEQQVEAKAV</sequence>
<keyword evidence="3" id="KW-0274">FAD</keyword>
<gene>
    <name evidence="7" type="ORF">BGZ96_005128</name>
</gene>
<keyword evidence="2" id="KW-0285">Flavoprotein</keyword>
<comment type="caution">
    <text evidence="7">The sequence shown here is derived from an EMBL/GenBank/DDBJ whole genome shotgun (WGS) entry which is preliminary data.</text>
</comment>
<evidence type="ECO:0000313" key="8">
    <source>
        <dbReference type="Proteomes" id="UP001194696"/>
    </source>
</evidence>
<feature type="compositionally biased region" description="Low complexity" evidence="5">
    <location>
        <begin position="489"/>
        <end position="498"/>
    </location>
</feature>
<dbReference type="PANTHER" id="PTHR47356">
    <property type="entry name" value="FAD-DEPENDENT MONOOXYGENASE ASQG-RELATED"/>
    <property type="match status" value="1"/>
</dbReference>
<feature type="domain" description="FAD-binding" evidence="6">
    <location>
        <begin position="289"/>
        <end position="372"/>
    </location>
</feature>
<dbReference type="Proteomes" id="UP001194696">
    <property type="component" value="Unassembled WGS sequence"/>
</dbReference>
<feature type="compositionally biased region" description="Acidic residues" evidence="5">
    <location>
        <begin position="478"/>
        <end position="488"/>
    </location>
</feature>
<dbReference type="SUPFAM" id="SSF51905">
    <property type="entry name" value="FAD/NAD(P)-binding domain"/>
    <property type="match status" value="1"/>
</dbReference>
<evidence type="ECO:0000256" key="5">
    <source>
        <dbReference type="SAM" id="MobiDB-lite"/>
    </source>
</evidence>
<dbReference type="EMBL" id="JAAAIM010000239">
    <property type="protein sequence ID" value="KAG0291490.1"/>
    <property type="molecule type" value="Genomic_DNA"/>
</dbReference>
<reference evidence="7 8" key="1">
    <citation type="journal article" date="2020" name="Fungal Divers.">
        <title>Resolving the Mortierellaceae phylogeny through synthesis of multi-gene phylogenetics and phylogenomics.</title>
        <authorList>
            <person name="Vandepol N."/>
            <person name="Liber J."/>
            <person name="Desiro A."/>
            <person name="Na H."/>
            <person name="Kennedy M."/>
            <person name="Barry K."/>
            <person name="Grigoriev I.V."/>
            <person name="Miller A.N."/>
            <person name="O'Donnell K."/>
            <person name="Stajich J.E."/>
            <person name="Bonito G."/>
        </authorList>
    </citation>
    <scope>NUCLEOTIDE SEQUENCE [LARGE SCALE GENOMIC DNA]</scope>
    <source>
        <strain evidence="7 8">AD045</strain>
    </source>
</reference>
<evidence type="ECO:0000259" key="6">
    <source>
        <dbReference type="Pfam" id="PF01494"/>
    </source>
</evidence>
<feature type="compositionally biased region" description="Basic and acidic residues" evidence="5">
    <location>
        <begin position="451"/>
        <end position="477"/>
    </location>
</feature>
<evidence type="ECO:0000256" key="4">
    <source>
        <dbReference type="ARBA" id="ARBA00023002"/>
    </source>
</evidence>
<dbReference type="InterPro" id="IPR050562">
    <property type="entry name" value="FAD_mOase_fung"/>
</dbReference>
<evidence type="ECO:0000256" key="2">
    <source>
        <dbReference type="ARBA" id="ARBA00022630"/>
    </source>
</evidence>
<keyword evidence="4" id="KW-0560">Oxidoreductase</keyword>